<protein>
    <submittedName>
        <fullName evidence="2">Uncharacterized protein</fullName>
    </submittedName>
</protein>
<reference evidence="2 3" key="1">
    <citation type="submission" date="2020-08" db="EMBL/GenBank/DDBJ databases">
        <title>Genomic Encyclopedia of Type Strains, Phase IV (KMG-V): Genome sequencing to study the core and pangenomes of soil and plant-associated prokaryotes.</title>
        <authorList>
            <person name="Whitman W."/>
        </authorList>
    </citation>
    <scope>NUCLEOTIDE SEQUENCE [LARGE SCALE GENOMIC DNA]</scope>
    <source>
        <strain evidence="2 3">MP601</strain>
    </source>
</reference>
<feature type="transmembrane region" description="Helical" evidence="1">
    <location>
        <begin position="112"/>
        <end position="137"/>
    </location>
</feature>
<organism evidence="2 3">
    <name type="scientific">Mucilaginibacter lappiensis</name>
    <dbReference type="NCBI Taxonomy" id="354630"/>
    <lineage>
        <taxon>Bacteria</taxon>
        <taxon>Pseudomonadati</taxon>
        <taxon>Bacteroidota</taxon>
        <taxon>Sphingobacteriia</taxon>
        <taxon>Sphingobacteriales</taxon>
        <taxon>Sphingobacteriaceae</taxon>
        <taxon>Mucilaginibacter</taxon>
    </lineage>
</organism>
<feature type="transmembrane region" description="Helical" evidence="1">
    <location>
        <begin position="73"/>
        <end position="91"/>
    </location>
</feature>
<accession>A0A841JIZ9</accession>
<name>A0A841JIZ9_9SPHI</name>
<keyword evidence="1" id="KW-1133">Transmembrane helix</keyword>
<evidence type="ECO:0000313" key="3">
    <source>
        <dbReference type="Proteomes" id="UP000548326"/>
    </source>
</evidence>
<comment type="caution">
    <text evidence="2">The sequence shown here is derived from an EMBL/GenBank/DDBJ whole genome shotgun (WGS) entry which is preliminary data.</text>
</comment>
<evidence type="ECO:0000313" key="2">
    <source>
        <dbReference type="EMBL" id="MBB6130920.1"/>
    </source>
</evidence>
<gene>
    <name evidence="2" type="ORF">HDF22_005066</name>
</gene>
<feature type="transmembrane region" description="Helical" evidence="1">
    <location>
        <begin position="20"/>
        <end position="38"/>
    </location>
</feature>
<keyword evidence="1" id="KW-0812">Transmembrane</keyword>
<keyword evidence="1" id="KW-0472">Membrane</keyword>
<feature type="transmembrane region" description="Helical" evidence="1">
    <location>
        <begin position="50"/>
        <end position="67"/>
    </location>
</feature>
<dbReference type="AlphaFoldDB" id="A0A841JIZ9"/>
<evidence type="ECO:0000256" key="1">
    <source>
        <dbReference type="SAM" id="Phobius"/>
    </source>
</evidence>
<sequence length="220" mass="24923">MSYQLEINQSPHKTGGFKRAIKISFELMIYLSIFFFGLSYKSFNIKELTLLVLLALFLLSYVIKFGPAKKVDGIFFTGFFTIVFILIFDKIDNTSVAQFVHWPLLERISIPTVFLSIVIMLYTFSVVLSGSIVIRLGAFAKSFAISCFFIVVVAALFYAVLYLQYRLNSQADLQLLNKIIKYCFIILLFQECVIGSAVIKRLSLGLLISISAVLLLDIVF</sequence>
<dbReference type="EMBL" id="JACHCA010000018">
    <property type="protein sequence ID" value="MBB6130920.1"/>
    <property type="molecule type" value="Genomic_DNA"/>
</dbReference>
<dbReference type="RefSeq" id="WP_183589577.1">
    <property type="nucleotide sequence ID" value="NZ_JACHCA010000018.1"/>
</dbReference>
<feature type="transmembrane region" description="Helical" evidence="1">
    <location>
        <begin position="143"/>
        <end position="163"/>
    </location>
</feature>
<proteinExistence type="predicted"/>
<feature type="transmembrane region" description="Helical" evidence="1">
    <location>
        <begin position="202"/>
        <end position="219"/>
    </location>
</feature>
<dbReference type="Proteomes" id="UP000548326">
    <property type="component" value="Unassembled WGS sequence"/>
</dbReference>
<feature type="transmembrane region" description="Helical" evidence="1">
    <location>
        <begin position="175"/>
        <end position="196"/>
    </location>
</feature>